<dbReference type="AlphaFoldDB" id="D8RGT3"/>
<dbReference type="EMBL" id="GL377579">
    <property type="protein sequence ID" value="EFJ28644.1"/>
    <property type="molecule type" value="Genomic_DNA"/>
</dbReference>
<proteinExistence type="predicted"/>
<keyword evidence="2" id="KW-0805">Transcription regulation</keyword>
<dbReference type="Proteomes" id="UP000001514">
    <property type="component" value="Unassembled WGS sequence"/>
</dbReference>
<dbReference type="GO" id="GO:0000981">
    <property type="term" value="F:DNA-binding transcription factor activity, RNA polymerase II-specific"/>
    <property type="evidence" value="ECO:0000318"/>
    <property type="project" value="GO_Central"/>
</dbReference>
<evidence type="ECO:0000259" key="7">
    <source>
        <dbReference type="PROSITE" id="PS50066"/>
    </source>
</evidence>
<evidence type="ECO:0000256" key="6">
    <source>
        <dbReference type="SAM" id="MobiDB-lite"/>
    </source>
</evidence>
<dbReference type="InParanoid" id="D8RGT3"/>
<dbReference type="GO" id="GO:0005634">
    <property type="term" value="C:nucleus"/>
    <property type="evidence" value="ECO:0007669"/>
    <property type="project" value="UniProtKB-SubCell"/>
</dbReference>
<feature type="region of interest" description="Disordered" evidence="6">
    <location>
        <begin position="68"/>
        <end position="108"/>
    </location>
</feature>
<evidence type="ECO:0000313" key="9">
    <source>
        <dbReference type="Proteomes" id="UP000001514"/>
    </source>
</evidence>
<dbReference type="InterPro" id="IPR002100">
    <property type="entry name" value="TF_MADSbox"/>
</dbReference>
<evidence type="ECO:0000256" key="5">
    <source>
        <dbReference type="ARBA" id="ARBA00023242"/>
    </source>
</evidence>
<reference evidence="8 9" key="1">
    <citation type="journal article" date="2011" name="Science">
        <title>The Selaginella genome identifies genetic changes associated with the evolution of vascular plants.</title>
        <authorList>
            <person name="Banks J.A."/>
            <person name="Nishiyama T."/>
            <person name="Hasebe M."/>
            <person name="Bowman J.L."/>
            <person name="Gribskov M."/>
            <person name="dePamphilis C."/>
            <person name="Albert V.A."/>
            <person name="Aono N."/>
            <person name="Aoyama T."/>
            <person name="Ambrose B.A."/>
            <person name="Ashton N.W."/>
            <person name="Axtell M.J."/>
            <person name="Barker E."/>
            <person name="Barker M.S."/>
            <person name="Bennetzen J.L."/>
            <person name="Bonawitz N.D."/>
            <person name="Chapple C."/>
            <person name="Cheng C."/>
            <person name="Correa L.G."/>
            <person name="Dacre M."/>
            <person name="DeBarry J."/>
            <person name="Dreyer I."/>
            <person name="Elias M."/>
            <person name="Engstrom E.M."/>
            <person name="Estelle M."/>
            <person name="Feng L."/>
            <person name="Finet C."/>
            <person name="Floyd S.K."/>
            <person name="Frommer W.B."/>
            <person name="Fujita T."/>
            <person name="Gramzow L."/>
            <person name="Gutensohn M."/>
            <person name="Harholt J."/>
            <person name="Hattori M."/>
            <person name="Heyl A."/>
            <person name="Hirai T."/>
            <person name="Hiwatashi Y."/>
            <person name="Ishikawa M."/>
            <person name="Iwata M."/>
            <person name="Karol K.G."/>
            <person name="Koehler B."/>
            <person name="Kolukisaoglu U."/>
            <person name="Kubo M."/>
            <person name="Kurata T."/>
            <person name="Lalonde S."/>
            <person name="Li K."/>
            <person name="Li Y."/>
            <person name="Litt A."/>
            <person name="Lyons E."/>
            <person name="Manning G."/>
            <person name="Maruyama T."/>
            <person name="Michael T.P."/>
            <person name="Mikami K."/>
            <person name="Miyazaki S."/>
            <person name="Morinaga S."/>
            <person name="Murata T."/>
            <person name="Mueller-Roeber B."/>
            <person name="Nelson D.R."/>
            <person name="Obara M."/>
            <person name="Oguri Y."/>
            <person name="Olmstead R.G."/>
            <person name="Onodera N."/>
            <person name="Petersen B.L."/>
            <person name="Pils B."/>
            <person name="Prigge M."/>
            <person name="Rensing S.A."/>
            <person name="Riano-Pachon D.M."/>
            <person name="Roberts A.W."/>
            <person name="Sato Y."/>
            <person name="Scheller H.V."/>
            <person name="Schulz B."/>
            <person name="Schulz C."/>
            <person name="Shakirov E.V."/>
            <person name="Shibagaki N."/>
            <person name="Shinohara N."/>
            <person name="Shippen D.E."/>
            <person name="Soerensen I."/>
            <person name="Sotooka R."/>
            <person name="Sugimoto N."/>
            <person name="Sugita M."/>
            <person name="Sumikawa N."/>
            <person name="Tanurdzic M."/>
            <person name="Theissen G."/>
            <person name="Ulvskov P."/>
            <person name="Wakazuki S."/>
            <person name="Weng J.K."/>
            <person name="Willats W.W."/>
            <person name="Wipf D."/>
            <person name="Wolf P.G."/>
            <person name="Yang L."/>
            <person name="Zimmer A.D."/>
            <person name="Zhu Q."/>
            <person name="Mitros T."/>
            <person name="Hellsten U."/>
            <person name="Loque D."/>
            <person name="Otillar R."/>
            <person name="Salamov A."/>
            <person name="Schmutz J."/>
            <person name="Shapiro H."/>
            <person name="Lindquist E."/>
            <person name="Lucas S."/>
            <person name="Rokhsar D."/>
            <person name="Grigoriev I.V."/>
        </authorList>
    </citation>
    <scope>NUCLEOTIDE SEQUENCE [LARGE SCALE GENOMIC DNA]</scope>
</reference>
<dbReference type="GO" id="GO:0006357">
    <property type="term" value="P:regulation of transcription by RNA polymerase II"/>
    <property type="evidence" value="ECO:0000318"/>
    <property type="project" value="GO_Central"/>
</dbReference>
<dbReference type="PROSITE" id="PS50066">
    <property type="entry name" value="MADS_BOX_2"/>
    <property type="match status" value="1"/>
</dbReference>
<organism evidence="9">
    <name type="scientific">Selaginella moellendorffii</name>
    <name type="common">Spikemoss</name>
    <dbReference type="NCBI Taxonomy" id="88036"/>
    <lineage>
        <taxon>Eukaryota</taxon>
        <taxon>Viridiplantae</taxon>
        <taxon>Streptophyta</taxon>
        <taxon>Embryophyta</taxon>
        <taxon>Tracheophyta</taxon>
        <taxon>Lycopodiopsida</taxon>
        <taxon>Selaginellales</taxon>
        <taxon>Selaginellaceae</taxon>
        <taxon>Selaginella</taxon>
    </lineage>
</organism>
<keyword evidence="3" id="KW-0238">DNA-binding</keyword>
<name>D8RGT3_SELML</name>
<keyword evidence="9" id="KW-1185">Reference proteome</keyword>
<feature type="domain" description="MADS-box" evidence="7">
    <location>
        <begin position="1"/>
        <end position="45"/>
    </location>
</feature>
<keyword evidence="5" id="KW-0539">Nucleus</keyword>
<gene>
    <name evidence="8" type="primary">MADS13-1</name>
    <name evidence="8" type="ORF">SELMODRAFT_411173</name>
</gene>
<dbReference type="GO" id="GO:0046983">
    <property type="term" value="F:protein dimerization activity"/>
    <property type="evidence" value="ECO:0007669"/>
    <property type="project" value="InterPro"/>
</dbReference>
<evidence type="ECO:0000256" key="3">
    <source>
        <dbReference type="ARBA" id="ARBA00023125"/>
    </source>
</evidence>
<evidence type="ECO:0000256" key="2">
    <source>
        <dbReference type="ARBA" id="ARBA00023015"/>
    </source>
</evidence>
<dbReference type="KEGG" id="smo:SELMODRAFT_411173"/>
<dbReference type="SUPFAM" id="SSF55455">
    <property type="entry name" value="SRF-like"/>
    <property type="match status" value="1"/>
</dbReference>
<sequence length="157" mass="17795">MGRQKLKLAFIINLSKRRHAFKKKMDNLLKKSYELNVLTRTRVRIRATFLGAVYVYVFDGTCDYGYGSCDNEQEGGEEGQEGDEEEQEGGEHDDDGTADDDEGFDFSGFDISVIDDSLPDLENFLEEISQEQSSCPSQKAPIDYVNSEEEVNGFFNF</sequence>
<protein>
    <submittedName>
        <fullName evidence="8">Type I MADS-box transcription factor</fullName>
    </submittedName>
</protein>
<keyword evidence="4" id="KW-0804">Transcription</keyword>
<evidence type="ECO:0000256" key="1">
    <source>
        <dbReference type="ARBA" id="ARBA00004123"/>
    </source>
</evidence>
<dbReference type="SMR" id="D8RGT3"/>
<dbReference type="HOGENOM" id="CLU_1589245_0_0_1"/>
<evidence type="ECO:0000256" key="4">
    <source>
        <dbReference type="ARBA" id="ARBA00023163"/>
    </source>
</evidence>
<dbReference type="PRINTS" id="PR00404">
    <property type="entry name" value="MADSDOMAIN"/>
</dbReference>
<comment type="subcellular location">
    <subcellularLocation>
        <location evidence="1">Nucleus</location>
    </subcellularLocation>
</comment>
<evidence type="ECO:0000313" key="8">
    <source>
        <dbReference type="EMBL" id="EFJ28644.1"/>
    </source>
</evidence>
<accession>D8RGT3</accession>
<feature type="compositionally biased region" description="Acidic residues" evidence="6">
    <location>
        <begin position="71"/>
        <end position="104"/>
    </location>
</feature>
<dbReference type="Gramene" id="EFJ28644">
    <property type="protein sequence ID" value="EFJ28644"/>
    <property type="gene ID" value="SELMODRAFT_411173"/>
</dbReference>
<dbReference type="InterPro" id="IPR036879">
    <property type="entry name" value="TF_MADSbox_sf"/>
</dbReference>
<dbReference type="GO" id="GO:0000978">
    <property type="term" value="F:RNA polymerase II cis-regulatory region sequence-specific DNA binding"/>
    <property type="evidence" value="ECO:0000318"/>
    <property type="project" value="GO_Central"/>
</dbReference>